<organism evidence="8 9">
    <name type="scientific">Setaria digitata</name>
    <dbReference type="NCBI Taxonomy" id="48799"/>
    <lineage>
        <taxon>Eukaryota</taxon>
        <taxon>Metazoa</taxon>
        <taxon>Ecdysozoa</taxon>
        <taxon>Nematoda</taxon>
        <taxon>Chromadorea</taxon>
        <taxon>Rhabditida</taxon>
        <taxon>Spirurina</taxon>
        <taxon>Spiruromorpha</taxon>
        <taxon>Filarioidea</taxon>
        <taxon>Setariidae</taxon>
        <taxon>Setaria</taxon>
    </lineage>
</organism>
<protein>
    <submittedName>
        <fullName evidence="9">HORMA domain-containing protein</fullName>
    </submittedName>
</protein>
<dbReference type="AlphaFoldDB" id="A0A915PL48"/>
<feature type="domain" description="HORMA" evidence="7">
    <location>
        <begin position="26"/>
        <end position="213"/>
    </location>
</feature>
<dbReference type="PROSITE" id="PS50815">
    <property type="entry name" value="HORMA"/>
    <property type="match status" value="1"/>
</dbReference>
<evidence type="ECO:0000259" key="7">
    <source>
        <dbReference type="PROSITE" id="PS50815"/>
    </source>
</evidence>
<evidence type="ECO:0000256" key="1">
    <source>
        <dbReference type="ARBA" id="ARBA00004123"/>
    </source>
</evidence>
<feature type="compositionally biased region" description="Acidic residues" evidence="6">
    <location>
        <begin position="322"/>
        <end position="336"/>
    </location>
</feature>
<evidence type="ECO:0000256" key="4">
    <source>
        <dbReference type="ARBA" id="ARBA00023242"/>
    </source>
</evidence>
<dbReference type="InterPro" id="IPR051294">
    <property type="entry name" value="HORMA_MeioticProgression"/>
</dbReference>
<evidence type="ECO:0000256" key="6">
    <source>
        <dbReference type="SAM" id="MobiDB-lite"/>
    </source>
</evidence>
<dbReference type="Pfam" id="PF02301">
    <property type="entry name" value="HORMA"/>
    <property type="match status" value="1"/>
</dbReference>
<name>A0A915PL48_9BILA</name>
<evidence type="ECO:0000256" key="5">
    <source>
        <dbReference type="ARBA" id="ARBA00023254"/>
    </source>
</evidence>
<proteinExistence type="predicted"/>
<evidence type="ECO:0000256" key="3">
    <source>
        <dbReference type="ARBA" id="ARBA00022454"/>
    </source>
</evidence>
<evidence type="ECO:0000313" key="8">
    <source>
        <dbReference type="Proteomes" id="UP000887581"/>
    </source>
</evidence>
<dbReference type="Proteomes" id="UP000887581">
    <property type="component" value="Unplaced"/>
</dbReference>
<evidence type="ECO:0000256" key="2">
    <source>
        <dbReference type="ARBA" id="ARBA00004286"/>
    </source>
</evidence>
<dbReference type="InterPro" id="IPR036570">
    <property type="entry name" value="HORMA_dom_sf"/>
</dbReference>
<dbReference type="GO" id="GO:0005694">
    <property type="term" value="C:chromosome"/>
    <property type="evidence" value="ECO:0007669"/>
    <property type="project" value="UniProtKB-SubCell"/>
</dbReference>
<dbReference type="GO" id="GO:0051321">
    <property type="term" value="P:meiotic cell cycle"/>
    <property type="evidence" value="ECO:0007669"/>
    <property type="project" value="UniProtKB-KW"/>
</dbReference>
<comment type="subcellular location">
    <subcellularLocation>
        <location evidence="2">Chromosome</location>
    </subcellularLocation>
    <subcellularLocation>
        <location evidence="1">Nucleus</location>
    </subcellularLocation>
</comment>
<keyword evidence="8" id="KW-1185">Reference proteome</keyword>
<feature type="region of interest" description="Disordered" evidence="6">
    <location>
        <begin position="316"/>
        <end position="336"/>
    </location>
</feature>
<dbReference type="WBParaSite" id="sdigi.contig134.g5023.t1">
    <property type="protein sequence ID" value="sdigi.contig134.g5023.t1"/>
    <property type="gene ID" value="sdigi.contig134.g5023"/>
</dbReference>
<sequence>MEIQQKMRSNKNASWEATFPNEPVGEKSRSFLQRVVFIAASHILYSRQLLPAKYFKRRQIEKVKFYVVRAEGEGEDIVRSLKGVMEAIEFAYLRDFIIMIADRGRKNEYEALEVHRITKGKKTAAIKYAGVKQARRQFFHLIRRISAYGNIMGALPENICTIFKLTYYDEKTPPNYEPQGFMADEDLFHFPKEVEPLTLGRFDCEKHMVATSVHSIFMQNASDIKSLMNAGAPEFNTSLSRGTTICSSPVKTLRTLSTRTDEFSQEHDAEQQNNLMNTDESAMSNLVNNISDTLNIDICHTVSDELSISMESLQTSVKSDFDENQTEATETSEDEL</sequence>
<dbReference type="GO" id="GO:0005634">
    <property type="term" value="C:nucleus"/>
    <property type="evidence" value="ECO:0007669"/>
    <property type="project" value="UniProtKB-SubCell"/>
</dbReference>
<dbReference type="PANTHER" id="PTHR48225">
    <property type="entry name" value="HORMA DOMAIN-CONTAINING PROTEIN 1"/>
    <property type="match status" value="1"/>
</dbReference>
<dbReference type="InterPro" id="IPR003511">
    <property type="entry name" value="HORMA_dom"/>
</dbReference>
<feature type="compositionally biased region" description="Polar residues" evidence="6">
    <location>
        <begin position="1"/>
        <end position="15"/>
    </location>
</feature>
<reference evidence="9" key="1">
    <citation type="submission" date="2022-11" db="UniProtKB">
        <authorList>
            <consortium name="WormBaseParasite"/>
        </authorList>
    </citation>
    <scope>IDENTIFICATION</scope>
</reference>
<keyword evidence="4" id="KW-0539">Nucleus</keyword>
<dbReference type="SUPFAM" id="SSF56019">
    <property type="entry name" value="The spindle assembly checkpoint protein mad2"/>
    <property type="match status" value="1"/>
</dbReference>
<dbReference type="Gene3D" id="3.30.900.10">
    <property type="entry name" value="HORMA domain"/>
    <property type="match status" value="1"/>
</dbReference>
<feature type="region of interest" description="Disordered" evidence="6">
    <location>
        <begin position="1"/>
        <end position="20"/>
    </location>
</feature>
<keyword evidence="5" id="KW-0469">Meiosis</keyword>
<evidence type="ECO:0000313" key="9">
    <source>
        <dbReference type="WBParaSite" id="sdigi.contig134.g5023.t1"/>
    </source>
</evidence>
<keyword evidence="3" id="KW-0158">Chromosome</keyword>
<accession>A0A915PL48</accession>
<dbReference type="PANTHER" id="PTHR48225:SF7">
    <property type="entry name" value="MEIOSIS-SPECIFIC PROTEIN HOP1"/>
    <property type="match status" value="1"/>
</dbReference>